<name>A0A9P6AEE9_9AGAM</name>
<dbReference type="EMBL" id="MU129298">
    <property type="protein sequence ID" value="KAF9503820.1"/>
    <property type="molecule type" value="Genomic_DNA"/>
</dbReference>
<comment type="caution">
    <text evidence="1">The sequence shown here is derived from an EMBL/GenBank/DDBJ whole genome shotgun (WGS) entry which is preliminary data.</text>
</comment>
<evidence type="ECO:0000313" key="2">
    <source>
        <dbReference type="Proteomes" id="UP000886523"/>
    </source>
</evidence>
<accession>A0A9P6AEE9</accession>
<dbReference type="AlphaFoldDB" id="A0A9P6AEE9"/>
<reference evidence="1" key="1">
    <citation type="journal article" date="2020" name="Nat. Commun.">
        <title>Large-scale genome sequencing of mycorrhizal fungi provides insights into the early evolution of symbiotic traits.</title>
        <authorList>
            <person name="Miyauchi S."/>
            <person name="Kiss E."/>
            <person name="Kuo A."/>
            <person name="Drula E."/>
            <person name="Kohler A."/>
            <person name="Sanchez-Garcia M."/>
            <person name="Morin E."/>
            <person name="Andreopoulos B."/>
            <person name="Barry K.W."/>
            <person name="Bonito G."/>
            <person name="Buee M."/>
            <person name="Carver A."/>
            <person name="Chen C."/>
            <person name="Cichocki N."/>
            <person name="Clum A."/>
            <person name="Culley D."/>
            <person name="Crous P.W."/>
            <person name="Fauchery L."/>
            <person name="Girlanda M."/>
            <person name="Hayes R.D."/>
            <person name="Keri Z."/>
            <person name="LaButti K."/>
            <person name="Lipzen A."/>
            <person name="Lombard V."/>
            <person name="Magnuson J."/>
            <person name="Maillard F."/>
            <person name="Murat C."/>
            <person name="Nolan M."/>
            <person name="Ohm R.A."/>
            <person name="Pangilinan J."/>
            <person name="Pereira M.F."/>
            <person name="Perotto S."/>
            <person name="Peter M."/>
            <person name="Pfister S."/>
            <person name="Riley R."/>
            <person name="Sitrit Y."/>
            <person name="Stielow J.B."/>
            <person name="Szollosi G."/>
            <person name="Zifcakova L."/>
            <person name="Stursova M."/>
            <person name="Spatafora J.W."/>
            <person name="Tedersoo L."/>
            <person name="Vaario L.M."/>
            <person name="Yamada A."/>
            <person name="Yan M."/>
            <person name="Wang P."/>
            <person name="Xu J."/>
            <person name="Bruns T."/>
            <person name="Baldrian P."/>
            <person name="Vilgalys R."/>
            <person name="Dunand C."/>
            <person name="Henrissat B."/>
            <person name="Grigoriev I.V."/>
            <person name="Hibbett D."/>
            <person name="Nagy L.G."/>
            <person name="Martin F.M."/>
        </authorList>
    </citation>
    <scope>NUCLEOTIDE SEQUENCE</scope>
    <source>
        <strain evidence="1">UP504</strain>
    </source>
</reference>
<organism evidence="1 2">
    <name type="scientific">Hydnum rufescens UP504</name>
    <dbReference type="NCBI Taxonomy" id="1448309"/>
    <lineage>
        <taxon>Eukaryota</taxon>
        <taxon>Fungi</taxon>
        <taxon>Dikarya</taxon>
        <taxon>Basidiomycota</taxon>
        <taxon>Agaricomycotina</taxon>
        <taxon>Agaricomycetes</taxon>
        <taxon>Cantharellales</taxon>
        <taxon>Hydnaceae</taxon>
        <taxon>Hydnum</taxon>
    </lineage>
</organism>
<proteinExistence type="predicted"/>
<protein>
    <submittedName>
        <fullName evidence="1">Uncharacterized protein</fullName>
    </submittedName>
</protein>
<sequence length="322" mass="35995">MAEDNFLLDAAVLRYTQEGALFPLERKHVLMRPQEIAGRASRSQLIMLHEYVKFVLTMGDRVVSAQFIEECIQFAKNYHEARSSAYREAHEAQSSAYKVSLTITASTISPTITSSTISLLGSDRDAVSSATSHAPDPHSVSSLGFDRDAVSSATSYTPDQHAVSNAEAQWYYSGLPSKPKLLYRTGKEQWSPPRGPWAHGRLKELCEVFVHPITKVWSDDLAWKVVNVMDAHIIRFTTIDVVRFKEVGVSEVPEDEETAEAKKPVTGPVTIWIGVFPESTSATAAHDVAQDILVLLRDYEITDVDIDYRESYYTREAGPWLL</sequence>
<gene>
    <name evidence="1" type="ORF">BS47DRAFT_1490340</name>
</gene>
<dbReference type="Proteomes" id="UP000886523">
    <property type="component" value="Unassembled WGS sequence"/>
</dbReference>
<dbReference type="OrthoDB" id="5424209at2759"/>
<keyword evidence="2" id="KW-1185">Reference proteome</keyword>
<evidence type="ECO:0000313" key="1">
    <source>
        <dbReference type="EMBL" id="KAF9503820.1"/>
    </source>
</evidence>